<evidence type="ECO:0008006" key="5">
    <source>
        <dbReference type="Google" id="ProtNLM"/>
    </source>
</evidence>
<feature type="chain" id="PRO_5040813633" description="DUF4136 domain-containing protein" evidence="2">
    <location>
        <begin position="19"/>
        <end position="503"/>
    </location>
</feature>
<keyword evidence="4" id="KW-1185">Reference proteome</keyword>
<name>A0A9X1KS31_9FLAO</name>
<evidence type="ECO:0000256" key="1">
    <source>
        <dbReference type="SAM" id="MobiDB-lite"/>
    </source>
</evidence>
<comment type="caution">
    <text evidence="3">The sequence shown here is derived from an EMBL/GenBank/DDBJ whole genome shotgun (WGS) entry which is preliminary data.</text>
</comment>
<organism evidence="3 4">
    <name type="scientific">Flavobacterium potami</name>
    <dbReference type="NCBI Taxonomy" id="2872310"/>
    <lineage>
        <taxon>Bacteria</taxon>
        <taxon>Pseudomonadati</taxon>
        <taxon>Bacteroidota</taxon>
        <taxon>Flavobacteriia</taxon>
        <taxon>Flavobacteriales</taxon>
        <taxon>Flavobacteriaceae</taxon>
        <taxon>Flavobacterium</taxon>
    </lineage>
</organism>
<gene>
    <name evidence="3" type="ORF">K6T82_18070</name>
</gene>
<evidence type="ECO:0000313" key="3">
    <source>
        <dbReference type="EMBL" id="MBZ4036682.1"/>
    </source>
</evidence>
<feature type="region of interest" description="Disordered" evidence="1">
    <location>
        <begin position="194"/>
        <end position="246"/>
    </location>
</feature>
<accession>A0A9X1KS31</accession>
<dbReference type="RefSeq" id="WP_223708736.1">
    <property type="nucleotide sequence ID" value="NZ_JAINUY010000006.1"/>
</dbReference>
<reference evidence="3 4" key="1">
    <citation type="journal article" date="2023" name="Antonie Van Leeuwenhoek">
        <title>Flavobacterium potami sp. nov., a multi-metal resistance genes harbouring bacterium isolated from shallow river silt.</title>
        <authorList>
            <person name="Li S."/>
            <person name="Mao S."/>
            <person name="Mu W."/>
            <person name="Guo B."/>
            <person name="Li C."/>
            <person name="Zhu Q."/>
            <person name="Hou X."/>
            <person name="Zhao Y."/>
            <person name="Wei S."/>
            <person name="Liu H."/>
            <person name="Liu A."/>
        </authorList>
    </citation>
    <scope>NUCLEOTIDE SEQUENCE [LARGE SCALE GENOMIC DNA]</scope>
    <source>
        <strain evidence="3 4">17A</strain>
    </source>
</reference>
<sequence length="503" mass="56272">MRKIFLLVAASFLLTNCAKPLLSNSHCGKYHYKEAKVSPIKSSIGVVPAEKTAEAEVRITAKTFFDLDKDVQSKLIESYAKNTKTGQGILDLLRMQMMAAPPAAPKNSQTDFSKITIRLYFSNYKKYYLDSLYVHPNTRMEILNTTLSIKNADPVHIYSIDRLANELEAVDMGTLSRKQNVKFDAEVSPEFNVMSTTAKTTSDDTNTKEDTTNSYDGDKLASSSKNQNISGTKKERSVENGAKATAKLNYNNEEEINESMKLAFKRLKTGFSFNDKNLTISQRGFPLNDIVDNTVITATLAIDNTGANRVADAAVTVFGGMWDSQGNPSKVNDIAITQKNITYIKKLASGNEIVLSGSSEGMLRVAGNDRRKTNSLEYDDLVTFYSFSDTINNIKLNLNQYAKRVYRVCIKDSRGSKYYLYVASAATLPKPVAYFEDDNYPEFLFWLSKIVQSDKKNPLLTSKYDFYLDNGSAKVKVAGNISDADFKALKNFMKDMTFELEEI</sequence>
<evidence type="ECO:0000256" key="2">
    <source>
        <dbReference type="SAM" id="SignalP"/>
    </source>
</evidence>
<dbReference type="AlphaFoldDB" id="A0A9X1KS31"/>
<protein>
    <recommendedName>
        <fullName evidence="5">DUF4136 domain-containing protein</fullName>
    </recommendedName>
</protein>
<dbReference type="EMBL" id="JAINUY010000006">
    <property type="protein sequence ID" value="MBZ4036682.1"/>
    <property type="molecule type" value="Genomic_DNA"/>
</dbReference>
<feature type="compositionally biased region" description="Basic and acidic residues" evidence="1">
    <location>
        <begin position="201"/>
        <end position="219"/>
    </location>
</feature>
<dbReference type="Proteomes" id="UP001139366">
    <property type="component" value="Unassembled WGS sequence"/>
</dbReference>
<feature type="compositionally biased region" description="Polar residues" evidence="1">
    <location>
        <begin position="221"/>
        <end position="231"/>
    </location>
</feature>
<feature type="signal peptide" evidence="2">
    <location>
        <begin position="1"/>
        <end position="18"/>
    </location>
</feature>
<evidence type="ECO:0000313" key="4">
    <source>
        <dbReference type="Proteomes" id="UP001139366"/>
    </source>
</evidence>
<keyword evidence="2" id="KW-0732">Signal</keyword>
<proteinExistence type="predicted"/>